<keyword evidence="3" id="KW-0539">Nucleus</keyword>
<dbReference type="Proteomes" id="UP001222027">
    <property type="component" value="Unassembled WGS sequence"/>
</dbReference>
<evidence type="ECO:0000256" key="4">
    <source>
        <dbReference type="SAM" id="MobiDB-lite"/>
    </source>
</evidence>
<feature type="region of interest" description="Disordered" evidence="4">
    <location>
        <begin position="211"/>
        <end position="267"/>
    </location>
</feature>
<dbReference type="PANTHER" id="PTHR15367:SF2">
    <property type="entry name" value="DNA-DIRECTED RNA POLYMERASE III SUBUNIT"/>
    <property type="match status" value="1"/>
</dbReference>
<name>A0AAV8R4V0_ENSVE</name>
<evidence type="ECO:0000313" key="6">
    <source>
        <dbReference type="Proteomes" id="UP001222027"/>
    </source>
</evidence>
<dbReference type="PANTHER" id="PTHR15367">
    <property type="entry name" value="DNA-DIRECTED RNA POLYMERASE III"/>
    <property type="match status" value="1"/>
</dbReference>
<reference evidence="5 6" key="1">
    <citation type="submission" date="2022-12" db="EMBL/GenBank/DDBJ databases">
        <title>Chromosome-scale assembly of the Ensete ventricosum genome.</title>
        <authorList>
            <person name="Dussert Y."/>
            <person name="Stocks J."/>
            <person name="Wendawek A."/>
            <person name="Woldeyes F."/>
            <person name="Nichols R.A."/>
            <person name="Borrell J.S."/>
        </authorList>
    </citation>
    <scope>NUCLEOTIDE SEQUENCE [LARGE SCALE GENOMIC DNA]</scope>
    <source>
        <strain evidence="6">cv. Maze</strain>
        <tissue evidence="5">Seeds</tissue>
    </source>
</reference>
<evidence type="ECO:0000256" key="3">
    <source>
        <dbReference type="ARBA" id="ARBA00023242"/>
    </source>
</evidence>
<evidence type="ECO:0000313" key="5">
    <source>
        <dbReference type="EMBL" id="KAJ8486108.1"/>
    </source>
</evidence>
<comment type="subcellular location">
    <subcellularLocation>
        <location evidence="1">Nucleus</location>
    </subcellularLocation>
</comment>
<evidence type="ECO:0000256" key="1">
    <source>
        <dbReference type="ARBA" id="ARBA00004123"/>
    </source>
</evidence>
<dbReference type="AlphaFoldDB" id="A0AAV8R4V0"/>
<comment type="caution">
    <text evidence="5">The sequence shown here is derived from an EMBL/GenBank/DDBJ whole genome shotgun (WGS) entry which is preliminary data.</text>
</comment>
<accession>A0AAV8R4V0</accession>
<dbReference type="EMBL" id="JAQQAF010000005">
    <property type="protein sequence ID" value="KAJ8486108.1"/>
    <property type="molecule type" value="Genomic_DNA"/>
</dbReference>
<gene>
    <name evidence="5" type="ORF">OPV22_018593</name>
</gene>
<evidence type="ECO:0008006" key="7">
    <source>
        <dbReference type="Google" id="ProtNLM"/>
    </source>
</evidence>
<protein>
    <recommendedName>
        <fullName evidence="7">DNA-directed RNA polymerase III subunit</fullName>
    </recommendedName>
</protein>
<keyword evidence="6" id="KW-1185">Reference proteome</keyword>
<comment type="similarity">
    <text evidence="2">Belongs to the eukaryotic RPC7 RNA polymerase subunit family.</text>
</comment>
<dbReference type="InterPro" id="IPR024661">
    <property type="entry name" value="RNA_pol_III_Rpc31"/>
</dbReference>
<sequence>MYSSPVASICVGFNQASPPVLLPVACKSIGDSNDQRPAFSQAATLRLLPMAFRGRGRGRGGGGRGRGMAAIYDTRIAKHVPYEEFPEDVILPSLPSVDPLSNEVKALIASKIKLEYFWKGSCYNLQEGASKSRSQVTEIERFSDRFKQKAQGKREALAHYLKLTPSNFPSELIQGSKRVHHENKKLRWDRAPEDTLFDLFEKLEEKYKGQDGKVLKEKKGDSDDEEDVEEEVEEESSDDDDYNQNIDFDDDEDDLNMEEEEHEDVYE</sequence>
<evidence type="ECO:0000256" key="2">
    <source>
        <dbReference type="ARBA" id="ARBA00008352"/>
    </source>
</evidence>
<feature type="compositionally biased region" description="Acidic residues" evidence="4">
    <location>
        <begin position="222"/>
        <end position="267"/>
    </location>
</feature>
<dbReference type="GO" id="GO:0005666">
    <property type="term" value="C:RNA polymerase III complex"/>
    <property type="evidence" value="ECO:0007669"/>
    <property type="project" value="TreeGrafter"/>
</dbReference>
<organism evidence="5 6">
    <name type="scientific">Ensete ventricosum</name>
    <name type="common">Abyssinian banana</name>
    <name type="synonym">Musa ensete</name>
    <dbReference type="NCBI Taxonomy" id="4639"/>
    <lineage>
        <taxon>Eukaryota</taxon>
        <taxon>Viridiplantae</taxon>
        <taxon>Streptophyta</taxon>
        <taxon>Embryophyta</taxon>
        <taxon>Tracheophyta</taxon>
        <taxon>Spermatophyta</taxon>
        <taxon>Magnoliopsida</taxon>
        <taxon>Liliopsida</taxon>
        <taxon>Zingiberales</taxon>
        <taxon>Musaceae</taxon>
        <taxon>Ensete</taxon>
    </lineage>
</organism>
<proteinExistence type="inferred from homology"/>
<feature type="compositionally biased region" description="Basic and acidic residues" evidence="4">
    <location>
        <begin position="211"/>
        <end position="221"/>
    </location>
</feature>
<dbReference type="GO" id="GO:0006383">
    <property type="term" value="P:transcription by RNA polymerase III"/>
    <property type="evidence" value="ECO:0007669"/>
    <property type="project" value="InterPro"/>
</dbReference>